<feature type="region of interest" description="Disordered" evidence="5">
    <location>
        <begin position="239"/>
        <end position="267"/>
    </location>
</feature>
<feature type="compositionally biased region" description="Polar residues" evidence="5">
    <location>
        <begin position="792"/>
        <end position="803"/>
    </location>
</feature>
<dbReference type="GeneTree" id="ENSGT00940000158772"/>
<reference evidence="7" key="1">
    <citation type="submission" date="2025-08" db="UniProtKB">
        <authorList>
            <consortium name="Ensembl"/>
        </authorList>
    </citation>
    <scope>IDENTIFICATION</scope>
</reference>
<dbReference type="EC" id="3.4.19.12" evidence="2"/>
<feature type="compositionally biased region" description="Basic and acidic residues" evidence="5">
    <location>
        <begin position="937"/>
        <end position="948"/>
    </location>
</feature>
<feature type="compositionally biased region" description="Polar residues" evidence="5">
    <location>
        <begin position="949"/>
        <end position="985"/>
    </location>
</feature>
<dbReference type="GO" id="GO:0016579">
    <property type="term" value="P:protein deubiquitination"/>
    <property type="evidence" value="ECO:0007669"/>
    <property type="project" value="InterPro"/>
</dbReference>
<gene>
    <name evidence="7" type="primary">USP43</name>
</gene>
<feature type="compositionally biased region" description="Basic and acidic residues" evidence="5">
    <location>
        <begin position="1027"/>
        <end position="1041"/>
    </location>
</feature>
<dbReference type="PANTHER" id="PTHR21646:SF20">
    <property type="entry name" value="UBIQUITIN CARBOXYL-TERMINAL HYDROLASE 43"/>
    <property type="match status" value="1"/>
</dbReference>
<feature type="compositionally biased region" description="Polar residues" evidence="5">
    <location>
        <begin position="398"/>
        <end position="412"/>
    </location>
</feature>
<reference evidence="7" key="2">
    <citation type="submission" date="2025-09" db="UniProtKB">
        <authorList>
            <consortium name="Ensembl"/>
        </authorList>
    </citation>
    <scope>IDENTIFICATION</scope>
</reference>
<dbReference type="AlphaFoldDB" id="A0A8C5R3A9"/>
<dbReference type="Pfam" id="PF00443">
    <property type="entry name" value="UCH"/>
    <property type="match status" value="1"/>
</dbReference>
<feature type="compositionally biased region" description="Basic and acidic residues" evidence="5">
    <location>
        <begin position="989"/>
        <end position="1006"/>
    </location>
</feature>
<dbReference type="PANTHER" id="PTHR21646">
    <property type="entry name" value="UBIQUITIN CARBOXYL-TERMINAL HYDROLASE"/>
    <property type="match status" value="1"/>
</dbReference>
<feature type="compositionally biased region" description="Basic and acidic residues" evidence="5">
    <location>
        <begin position="810"/>
        <end position="820"/>
    </location>
</feature>
<proteinExistence type="predicted"/>
<evidence type="ECO:0000256" key="4">
    <source>
        <dbReference type="ARBA" id="ARBA00022801"/>
    </source>
</evidence>
<evidence type="ECO:0000313" key="7">
    <source>
        <dbReference type="Ensembl" id="ENSLLEP00000047042.1"/>
    </source>
</evidence>
<feature type="region of interest" description="Disordered" evidence="5">
    <location>
        <begin position="885"/>
        <end position="1096"/>
    </location>
</feature>
<dbReference type="GO" id="GO:0006508">
    <property type="term" value="P:proteolysis"/>
    <property type="evidence" value="ECO:0007669"/>
    <property type="project" value="UniProtKB-KW"/>
</dbReference>
<evidence type="ECO:0000256" key="3">
    <source>
        <dbReference type="ARBA" id="ARBA00022670"/>
    </source>
</evidence>
<dbReference type="InterPro" id="IPR001394">
    <property type="entry name" value="Peptidase_C19_UCH"/>
</dbReference>
<feature type="region of interest" description="Disordered" evidence="5">
    <location>
        <begin position="1"/>
        <end position="27"/>
    </location>
</feature>
<dbReference type="Proteomes" id="UP000694569">
    <property type="component" value="Unplaced"/>
</dbReference>
<feature type="compositionally biased region" description="Polar residues" evidence="5">
    <location>
        <begin position="895"/>
        <end position="910"/>
    </location>
</feature>
<dbReference type="OrthoDB" id="292964at2759"/>
<dbReference type="PROSITE" id="PS50235">
    <property type="entry name" value="USP_3"/>
    <property type="match status" value="1"/>
</dbReference>
<evidence type="ECO:0000313" key="8">
    <source>
        <dbReference type="Proteomes" id="UP000694569"/>
    </source>
</evidence>
<name>A0A8C5R3A9_9ANUR</name>
<dbReference type="CDD" id="cd02674">
    <property type="entry name" value="Peptidase_C19R"/>
    <property type="match status" value="1"/>
</dbReference>
<organism evidence="7 8">
    <name type="scientific">Leptobrachium leishanense</name>
    <name type="common">Leishan spiny toad</name>
    <dbReference type="NCBI Taxonomy" id="445787"/>
    <lineage>
        <taxon>Eukaryota</taxon>
        <taxon>Metazoa</taxon>
        <taxon>Chordata</taxon>
        <taxon>Craniata</taxon>
        <taxon>Vertebrata</taxon>
        <taxon>Euteleostomi</taxon>
        <taxon>Amphibia</taxon>
        <taxon>Batrachia</taxon>
        <taxon>Anura</taxon>
        <taxon>Pelobatoidea</taxon>
        <taxon>Megophryidae</taxon>
        <taxon>Leptobrachium</taxon>
    </lineage>
</organism>
<dbReference type="InterPro" id="IPR038765">
    <property type="entry name" value="Papain-like_cys_pep_sf"/>
</dbReference>
<comment type="catalytic activity">
    <reaction evidence="1">
        <text>Thiol-dependent hydrolysis of ester, thioester, amide, peptide and isopeptide bonds formed by the C-terminal Gly of ubiquitin (a 76-residue protein attached to proteins as an intracellular targeting signal).</text>
        <dbReference type="EC" id="3.4.19.12"/>
    </reaction>
</comment>
<feature type="domain" description="USP" evidence="6">
    <location>
        <begin position="118"/>
        <end position="752"/>
    </location>
</feature>
<feature type="region of interest" description="Disordered" evidence="5">
    <location>
        <begin position="42"/>
        <end position="107"/>
    </location>
</feature>
<accession>A0A8C5R3A9</accession>
<feature type="compositionally biased region" description="Basic and acidic residues" evidence="5">
    <location>
        <begin position="1072"/>
        <end position="1085"/>
    </location>
</feature>
<feature type="region of interest" description="Disordered" evidence="5">
    <location>
        <begin position="391"/>
        <end position="428"/>
    </location>
</feature>
<dbReference type="PROSITE" id="PS00972">
    <property type="entry name" value="USP_1"/>
    <property type="match status" value="1"/>
</dbReference>
<dbReference type="Gene3D" id="3.90.70.10">
    <property type="entry name" value="Cysteine proteinases"/>
    <property type="match status" value="2"/>
</dbReference>
<feature type="compositionally biased region" description="Basic and acidic residues" evidence="5">
    <location>
        <begin position="1"/>
        <end position="16"/>
    </location>
</feature>
<feature type="compositionally biased region" description="Polar residues" evidence="5">
    <location>
        <begin position="922"/>
        <end position="936"/>
    </location>
</feature>
<dbReference type="SUPFAM" id="SSF54001">
    <property type="entry name" value="Cysteine proteinases"/>
    <property type="match status" value="1"/>
</dbReference>
<feature type="compositionally biased region" description="Polar residues" evidence="5">
    <location>
        <begin position="1086"/>
        <end position="1096"/>
    </location>
</feature>
<protein>
    <recommendedName>
        <fullName evidence="2">ubiquitinyl hydrolase 1</fullName>
        <ecNumber evidence="2">3.4.19.12</ecNumber>
    </recommendedName>
</protein>
<feature type="compositionally biased region" description="Polar residues" evidence="5">
    <location>
        <begin position="87"/>
        <end position="99"/>
    </location>
</feature>
<evidence type="ECO:0000256" key="2">
    <source>
        <dbReference type="ARBA" id="ARBA00012759"/>
    </source>
</evidence>
<dbReference type="Ensembl" id="ENSLLET00000048893.1">
    <property type="protein sequence ID" value="ENSLLEP00000047042.1"/>
    <property type="gene ID" value="ENSLLEG00000029757.1"/>
</dbReference>
<keyword evidence="3" id="KW-0645">Protease</keyword>
<dbReference type="GO" id="GO:0004843">
    <property type="term" value="F:cysteine-type deubiquitinase activity"/>
    <property type="evidence" value="ECO:0007669"/>
    <property type="project" value="UniProtKB-EC"/>
</dbReference>
<feature type="region of interest" description="Disordered" evidence="5">
    <location>
        <begin position="791"/>
        <end position="827"/>
    </location>
</feature>
<dbReference type="InterPro" id="IPR018200">
    <property type="entry name" value="USP_CS"/>
</dbReference>
<evidence type="ECO:0000259" key="6">
    <source>
        <dbReference type="PROSITE" id="PS50235"/>
    </source>
</evidence>
<dbReference type="PROSITE" id="PS00973">
    <property type="entry name" value="USP_2"/>
    <property type="match status" value="1"/>
</dbReference>
<dbReference type="InterPro" id="IPR028889">
    <property type="entry name" value="USP"/>
</dbReference>
<dbReference type="InterPro" id="IPR050185">
    <property type="entry name" value="Ub_carboxyl-term_hydrolase"/>
</dbReference>
<evidence type="ECO:0000256" key="1">
    <source>
        <dbReference type="ARBA" id="ARBA00000707"/>
    </source>
</evidence>
<sequence>MEEPKGSQKPTKEKTQGSRKLFRSRSLRSVGNFMQRILKTLNSLSHLGDGDRGNQDTEDDEGGFKSKSHRGDGKGVPQENCRLVQGGDSNNNLGKSQGPTRCLDRLSWSSDDKVPGVQGLKNHGNTCFMNAVVQCLSNTDLLAEYLGMGQYRAEFDRIKMNGEITRKPQDESSTSKGEVTETLASLVRGLWTLEYTPNLSAEFKNVVSKHSSQFRGNSQQDALEFLLWLLDRISEDLNSSNKTVAKPPSGAEQRPTSPSSSPHAGGTHSFVEEHFQAQYRSSLTCPHCHKQSDTFDPFLCVSLPIPLRQTRALNVVLVFQSKQHRFLRVGLAVPLLGNMACLRKMVAQEGNVPSDQVILVELFPSGFQRSFLNEEDLNTVGEGDPVYAFQAPAPLSKSGGNSRPSGYPQSLPASPRYPDTGTQKVPGGGSMSAEFLAQSSKILLLLCNTEGTGHQTDGFTRFGPPLLMREERTMSWDQLQHCILGQIRYLMKDDAPSPNGSALFRIRVVGGPASSSYLSPKDAHPLLHPAVNQALQMSGAGGPPHVKLAIEWDPKTKERLFGCILEEVVQDAESVRAQQLEHQQQLCTLDECFQLYTKEEQLAPDDAWRCPHCKVLQQGTVKLSLWTLPDILIIHLKRFRQVGGRRNKLSTLVRAPLVGMDMTPHVVKRGQRQKSVLSPWASYQIENGQPTVLYDLYAVCNHHGSLQGGHYTAYCRNSLDGRWYGYDDSNVEHVMEDEVCTRGAYLLFYQKRNTIPAWSASSSVRGSTSSSMSDHWAMRLNGSKRESMVSRAASSCSPLSRTPESPVFNDKQKHPEKGDVGPKSFVRGVKGRSASMKVSPVTKLKLSISKAVPLRWSFGSKDRPKRESGELVEYLESGRRPKYTNESIVPLMTHADNTSRGSESKSTYSKVSGAKDLPPVNATRSPSGLTMSSPKTDTLRGKSKEKTNLQDISLNTVQTGRKEGSMQTKAGDTNSYRELSPTSKPASGKKGDNSHKDLTDDGDAIKRKPCAAEGQQEARSSKPRSGLVKESKKQNGHDSSKLSELPNGTPKMFVLNGALGDGRTSGTMPKRHKEDIAKPQTDIRRAQSSTNVQNKVDWTLRRSASLYRNGSASTQLTRRGVTDNVSSNTLQKMKYQTASLGRKKKTVPESSF</sequence>
<keyword evidence="4" id="KW-0378">Hydrolase</keyword>
<keyword evidence="8" id="KW-1185">Reference proteome</keyword>
<dbReference type="FunFam" id="3.90.70.10:FF:000048">
    <property type="entry name" value="Ubiquitin carboxyl-terminal hydrolase 31"/>
    <property type="match status" value="1"/>
</dbReference>
<evidence type="ECO:0000256" key="5">
    <source>
        <dbReference type="SAM" id="MobiDB-lite"/>
    </source>
</evidence>
<feature type="region of interest" description="Disordered" evidence="5">
    <location>
        <begin position="1133"/>
        <end position="1152"/>
    </location>
</feature>